<evidence type="ECO:0000313" key="2">
    <source>
        <dbReference type="EMBL" id="OHB09393.1"/>
    </source>
</evidence>
<gene>
    <name evidence="2" type="ORF">A3I86_01630</name>
</gene>
<dbReference type="AlphaFoldDB" id="A0A1G2UJ01"/>
<proteinExistence type="predicted"/>
<comment type="caution">
    <text evidence="2">The sequence shown here is derived from an EMBL/GenBank/DDBJ whole genome shotgun (WGS) entry which is preliminary data.</text>
</comment>
<feature type="region of interest" description="Disordered" evidence="1">
    <location>
        <begin position="125"/>
        <end position="150"/>
    </location>
</feature>
<dbReference type="EMBL" id="MHWM01000002">
    <property type="protein sequence ID" value="OHB09393.1"/>
    <property type="molecule type" value="Genomic_DNA"/>
</dbReference>
<evidence type="ECO:0000256" key="1">
    <source>
        <dbReference type="SAM" id="MobiDB-lite"/>
    </source>
</evidence>
<dbReference type="Proteomes" id="UP000177096">
    <property type="component" value="Unassembled WGS sequence"/>
</dbReference>
<name>A0A1G2UJ01_9BACT</name>
<reference evidence="2 3" key="1">
    <citation type="journal article" date="2016" name="Nat. Commun.">
        <title>Thousands of microbial genomes shed light on interconnected biogeochemical processes in an aquifer system.</title>
        <authorList>
            <person name="Anantharaman K."/>
            <person name="Brown C.T."/>
            <person name="Hug L.A."/>
            <person name="Sharon I."/>
            <person name="Castelle C.J."/>
            <person name="Probst A.J."/>
            <person name="Thomas B.C."/>
            <person name="Singh A."/>
            <person name="Wilkins M.J."/>
            <person name="Karaoz U."/>
            <person name="Brodie E.L."/>
            <person name="Williams K.H."/>
            <person name="Hubbard S.S."/>
            <person name="Banfield J.F."/>
        </authorList>
    </citation>
    <scope>NUCLEOTIDE SEQUENCE [LARGE SCALE GENOMIC DNA]</scope>
</reference>
<sequence>MTNQNKPPFNTVPHYIASDYRGGELSINQLRLLLWLRLIGTPYGIATTSLVDLKNDVFPDLDLKINTINSMLLKLRQKQHVFFEPRQGKAGTFDIKLNHWMKPKKKYQTLDKFFPEPRQWISTEGEATVEDSYPQAKPPEASQKSEGQNQKLIEERDRLINKVSVNSETRQIRSYHNEHDTEHQLENHDTLEKVSFKGTLVKDYQPTNYEEQQCRDIANEVGETYINPLLKALRTDGFRRIEQAWGIYREDRAAGKKIDKPAAYFFGIIKKLRENQ</sequence>
<organism evidence="2 3">
    <name type="scientific">Candidatus Zambryskibacteria bacterium RIFCSPLOWO2_02_FULL_39_14</name>
    <dbReference type="NCBI Taxonomy" id="1802769"/>
    <lineage>
        <taxon>Bacteria</taxon>
        <taxon>Candidatus Zambryskiibacteriota</taxon>
    </lineage>
</organism>
<accession>A0A1G2UJ01</accession>
<protein>
    <submittedName>
        <fullName evidence="2">Uncharacterized protein</fullName>
    </submittedName>
</protein>
<evidence type="ECO:0000313" key="3">
    <source>
        <dbReference type="Proteomes" id="UP000177096"/>
    </source>
</evidence>